<dbReference type="Proteomes" id="UP001058974">
    <property type="component" value="Chromosome 6"/>
</dbReference>
<sequence>MFITCFFLLCPDVGSFSLTCVEGSKRHLPPWMMPKIGVATHLSNSGNVAKANCSIENGDISVVNAGKIDHKKYVKDYKDKETREAVGRQCNPKWQLPATKKAASTLDSSRENKNPSSLEREAIYDFSLENGEVIPTRTSQIYHLAQNMLNMLLDPLVRTTFEKEENWRREKLS</sequence>
<gene>
    <name evidence="2" type="ORF">KIW84_065057</name>
</gene>
<reference evidence="2 3" key="1">
    <citation type="journal article" date="2022" name="Nat. Genet.">
        <title>Improved pea reference genome and pan-genome highlight genomic features and evolutionary characteristics.</title>
        <authorList>
            <person name="Yang T."/>
            <person name="Liu R."/>
            <person name="Luo Y."/>
            <person name="Hu S."/>
            <person name="Wang D."/>
            <person name="Wang C."/>
            <person name="Pandey M.K."/>
            <person name="Ge S."/>
            <person name="Xu Q."/>
            <person name="Li N."/>
            <person name="Li G."/>
            <person name="Huang Y."/>
            <person name="Saxena R.K."/>
            <person name="Ji Y."/>
            <person name="Li M."/>
            <person name="Yan X."/>
            <person name="He Y."/>
            <person name="Liu Y."/>
            <person name="Wang X."/>
            <person name="Xiang C."/>
            <person name="Varshney R.K."/>
            <person name="Ding H."/>
            <person name="Gao S."/>
            <person name="Zong X."/>
        </authorList>
    </citation>
    <scope>NUCLEOTIDE SEQUENCE [LARGE SCALE GENOMIC DNA]</scope>
    <source>
        <strain evidence="2 3">cv. Zhongwan 6</strain>
    </source>
</reference>
<name>A0A9D4WED4_PEA</name>
<feature type="chain" id="PRO_5038395243" evidence="1">
    <location>
        <begin position="16"/>
        <end position="173"/>
    </location>
</feature>
<dbReference type="PANTHER" id="PTHR36756">
    <property type="entry name" value="EXPRESSED PROTEIN"/>
    <property type="match status" value="1"/>
</dbReference>
<dbReference type="PANTHER" id="PTHR36756:SF1">
    <property type="entry name" value="EXPRESSED PROTEIN"/>
    <property type="match status" value="1"/>
</dbReference>
<dbReference type="AlphaFoldDB" id="A0A9D4WED4"/>
<dbReference type="Gramene" id="Psat06G0505700-T1">
    <property type="protein sequence ID" value="KAI5399964.1"/>
    <property type="gene ID" value="KIW84_065057"/>
</dbReference>
<keyword evidence="1" id="KW-0732">Signal</keyword>
<comment type="caution">
    <text evidence="2">The sequence shown here is derived from an EMBL/GenBank/DDBJ whole genome shotgun (WGS) entry which is preliminary data.</text>
</comment>
<dbReference type="EMBL" id="JAMSHJ010000006">
    <property type="protein sequence ID" value="KAI5399964.1"/>
    <property type="molecule type" value="Genomic_DNA"/>
</dbReference>
<proteinExistence type="predicted"/>
<keyword evidence="3" id="KW-1185">Reference proteome</keyword>
<feature type="signal peptide" evidence="1">
    <location>
        <begin position="1"/>
        <end position="15"/>
    </location>
</feature>
<evidence type="ECO:0000313" key="2">
    <source>
        <dbReference type="EMBL" id="KAI5399964.1"/>
    </source>
</evidence>
<evidence type="ECO:0000313" key="3">
    <source>
        <dbReference type="Proteomes" id="UP001058974"/>
    </source>
</evidence>
<accession>A0A9D4WED4</accession>
<evidence type="ECO:0000256" key="1">
    <source>
        <dbReference type="SAM" id="SignalP"/>
    </source>
</evidence>
<protein>
    <submittedName>
        <fullName evidence="2">Uncharacterized protein</fullName>
    </submittedName>
</protein>
<organism evidence="2 3">
    <name type="scientific">Pisum sativum</name>
    <name type="common">Garden pea</name>
    <name type="synonym">Lathyrus oleraceus</name>
    <dbReference type="NCBI Taxonomy" id="3888"/>
    <lineage>
        <taxon>Eukaryota</taxon>
        <taxon>Viridiplantae</taxon>
        <taxon>Streptophyta</taxon>
        <taxon>Embryophyta</taxon>
        <taxon>Tracheophyta</taxon>
        <taxon>Spermatophyta</taxon>
        <taxon>Magnoliopsida</taxon>
        <taxon>eudicotyledons</taxon>
        <taxon>Gunneridae</taxon>
        <taxon>Pentapetalae</taxon>
        <taxon>rosids</taxon>
        <taxon>fabids</taxon>
        <taxon>Fabales</taxon>
        <taxon>Fabaceae</taxon>
        <taxon>Papilionoideae</taxon>
        <taxon>50 kb inversion clade</taxon>
        <taxon>NPAAA clade</taxon>
        <taxon>Hologalegina</taxon>
        <taxon>IRL clade</taxon>
        <taxon>Fabeae</taxon>
        <taxon>Lathyrus</taxon>
    </lineage>
</organism>